<reference evidence="2 3" key="1">
    <citation type="submission" date="2016-01" db="EMBL/GenBank/DDBJ databases">
        <title>Investigation of taxonomic status of Bacillus aminovorans.</title>
        <authorList>
            <person name="Verma A."/>
            <person name="Pal Y."/>
            <person name="Krishnamurthi S."/>
        </authorList>
    </citation>
    <scope>NUCLEOTIDE SEQUENCE [LARGE SCALE GENOMIC DNA]</scope>
    <source>
        <strain evidence="2 3">DSM 1314</strain>
    </source>
</reference>
<keyword evidence="1" id="KW-1133">Transmembrane helix</keyword>
<evidence type="ECO:0000313" key="3">
    <source>
        <dbReference type="Proteomes" id="UP000076935"/>
    </source>
</evidence>
<sequence>MVFKMPFIFGFIFTLFIVLVINYITQTYLLKKNNHKIDFKSFGIILLQSILISVILTFVV</sequence>
<feature type="transmembrane region" description="Helical" evidence="1">
    <location>
        <begin position="6"/>
        <end position="25"/>
    </location>
</feature>
<protein>
    <submittedName>
        <fullName evidence="2">Uncharacterized protein</fullName>
    </submittedName>
</protein>
<evidence type="ECO:0000256" key="1">
    <source>
        <dbReference type="SAM" id="Phobius"/>
    </source>
</evidence>
<keyword evidence="1" id="KW-0812">Transmembrane</keyword>
<name>A0A177L3J9_9BACI</name>
<evidence type="ECO:0000313" key="2">
    <source>
        <dbReference type="EMBL" id="OAH59865.1"/>
    </source>
</evidence>
<dbReference type="EMBL" id="LQWY01000055">
    <property type="protein sequence ID" value="OAH59865.1"/>
    <property type="molecule type" value="Genomic_DNA"/>
</dbReference>
<dbReference type="Proteomes" id="UP000076935">
    <property type="component" value="Unassembled WGS sequence"/>
</dbReference>
<keyword evidence="1" id="KW-0472">Membrane</keyword>
<dbReference type="AlphaFoldDB" id="A0A177L3J9"/>
<keyword evidence="3" id="KW-1185">Reference proteome</keyword>
<comment type="caution">
    <text evidence="2">The sequence shown here is derived from an EMBL/GenBank/DDBJ whole genome shotgun (WGS) entry which is preliminary data.</text>
</comment>
<accession>A0A177L3J9</accession>
<proteinExistence type="predicted"/>
<gene>
    <name evidence="2" type="ORF">AWH49_18245</name>
</gene>
<feature type="transmembrane region" description="Helical" evidence="1">
    <location>
        <begin position="37"/>
        <end position="59"/>
    </location>
</feature>
<organism evidence="2 3">
    <name type="scientific">Domibacillus aminovorans</name>
    <dbReference type="NCBI Taxonomy" id="29332"/>
    <lineage>
        <taxon>Bacteria</taxon>
        <taxon>Bacillati</taxon>
        <taxon>Bacillota</taxon>
        <taxon>Bacilli</taxon>
        <taxon>Bacillales</taxon>
        <taxon>Bacillaceae</taxon>
        <taxon>Domibacillus</taxon>
    </lineage>
</organism>